<dbReference type="EMBL" id="ODYU01009373">
    <property type="protein sequence ID" value="SOQ53752.1"/>
    <property type="molecule type" value="Genomic_DNA"/>
</dbReference>
<name>A0A2H1WLE7_SPOFR</name>
<feature type="region of interest" description="Disordered" evidence="1">
    <location>
        <begin position="50"/>
        <end position="70"/>
    </location>
</feature>
<reference evidence="2" key="1">
    <citation type="submission" date="2016-07" db="EMBL/GenBank/DDBJ databases">
        <authorList>
            <person name="Bretaudeau A."/>
        </authorList>
    </citation>
    <scope>NUCLEOTIDE SEQUENCE</scope>
    <source>
        <strain evidence="2">Rice</strain>
        <tissue evidence="2">Whole body</tissue>
    </source>
</reference>
<gene>
    <name evidence="2" type="ORF">SFRICE_025971</name>
</gene>
<dbReference type="AlphaFoldDB" id="A0A2H1WLE7"/>
<organism evidence="2">
    <name type="scientific">Spodoptera frugiperda</name>
    <name type="common">Fall armyworm</name>
    <dbReference type="NCBI Taxonomy" id="7108"/>
    <lineage>
        <taxon>Eukaryota</taxon>
        <taxon>Metazoa</taxon>
        <taxon>Ecdysozoa</taxon>
        <taxon>Arthropoda</taxon>
        <taxon>Hexapoda</taxon>
        <taxon>Insecta</taxon>
        <taxon>Pterygota</taxon>
        <taxon>Neoptera</taxon>
        <taxon>Endopterygota</taxon>
        <taxon>Lepidoptera</taxon>
        <taxon>Glossata</taxon>
        <taxon>Ditrysia</taxon>
        <taxon>Noctuoidea</taxon>
        <taxon>Noctuidae</taxon>
        <taxon>Amphipyrinae</taxon>
        <taxon>Spodoptera</taxon>
    </lineage>
</organism>
<proteinExistence type="predicted"/>
<accession>A0A2H1WLE7</accession>
<evidence type="ECO:0000256" key="1">
    <source>
        <dbReference type="SAM" id="MobiDB-lite"/>
    </source>
</evidence>
<protein>
    <submittedName>
        <fullName evidence="2">SFRICE_025971</fullName>
    </submittedName>
</protein>
<evidence type="ECO:0000313" key="2">
    <source>
        <dbReference type="EMBL" id="SOQ53752.1"/>
    </source>
</evidence>
<sequence length="196" mass="21972">MPLYNVHTHFTIYIVSHMWCGGERIPGTLSVSVLPLNNFRKTEKSPVILRPTRESDPRPLARQSHLATTRPTRQSITQAKVLMHFSTKLFIGFWTYIWRCFKPLPYVLAFCGVGDNLPMTSPALGEARGNVRLLLTKIHHIPTPALSWSPEVTSRGMIDPGLLSCSSSAVVKPITSPEPAMFRDTPAVTKHWNQTV</sequence>